<dbReference type="Proteomes" id="UP000494165">
    <property type="component" value="Unassembled WGS sequence"/>
</dbReference>
<evidence type="ECO:0000256" key="4">
    <source>
        <dbReference type="ARBA" id="ARBA00008539"/>
    </source>
</evidence>
<dbReference type="PANTHER" id="PTHR46420">
    <property type="entry name" value="BETA-1,4-GLUCURONYLTRANSFERASE 1"/>
    <property type="match status" value="1"/>
</dbReference>
<dbReference type="GO" id="GO:0015020">
    <property type="term" value="F:glucuronosyltransferase activity"/>
    <property type="evidence" value="ECO:0007669"/>
    <property type="project" value="InterPro"/>
</dbReference>
<reference evidence="22 23" key="1">
    <citation type="submission" date="2020-04" db="EMBL/GenBank/DDBJ databases">
        <authorList>
            <person name="Alioto T."/>
            <person name="Alioto T."/>
            <person name="Gomez Garrido J."/>
        </authorList>
    </citation>
    <scope>NUCLEOTIDE SEQUENCE [LARGE SCALE GENOMIC DNA]</scope>
</reference>
<feature type="transmembrane region" description="Helical" evidence="21">
    <location>
        <begin position="32"/>
        <end position="51"/>
    </location>
</feature>
<keyword evidence="7" id="KW-0808">Transferase</keyword>
<comment type="cofactor">
    <cofactor evidence="1">
        <name>Mn(2+)</name>
        <dbReference type="ChEBI" id="CHEBI:29035"/>
    </cofactor>
</comment>
<evidence type="ECO:0000256" key="15">
    <source>
        <dbReference type="ARBA" id="ARBA00023211"/>
    </source>
</evidence>
<comment type="catalytic activity">
    <reaction evidence="20">
        <text>3-O-[beta-D-Xyl-(1-&gt;4)-Rib-ol-P-Rib-ol-P-3-beta-D-GalNAc-(1-&gt;3)-beta-D-GlcNAc-(1-&gt;4)-(O-6-P-alpha-D-Man)]-Thr-[protein] + UDP-alpha-D-glucuronate = 3-O-[beta-D-GlcA-(1-&gt;3)-beta-D-Xyl-(1-&gt;4)-Rib-ol-P-Rib-ol-P-3-beta-D-GalNAc-(1-&gt;3)-beta-D-GlcNAc-(1-&gt;4)-(O-6-P-alpha-D-Man)]-Thr-[protein] + UDP + H(+)</text>
        <dbReference type="Rhea" id="RHEA:46860"/>
        <dbReference type="Rhea" id="RHEA-COMP:15023"/>
        <dbReference type="Rhea" id="RHEA-COMP:17482"/>
        <dbReference type="ChEBI" id="CHEBI:15378"/>
        <dbReference type="ChEBI" id="CHEBI:58052"/>
        <dbReference type="ChEBI" id="CHEBI:58223"/>
        <dbReference type="ChEBI" id="CHEBI:142405"/>
        <dbReference type="ChEBI" id="CHEBI:177336"/>
    </reaction>
</comment>
<dbReference type="GO" id="GO:0000139">
    <property type="term" value="C:Golgi membrane"/>
    <property type="evidence" value="ECO:0007669"/>
    <property type="project" value="UniProtKB-SubCell"/>
</dbReference>
<comment type="similarity">
    <text evidence="4">Belongs to the glycosyltransferase 49 family.</text>
</comment>
<evidence type="ECO:0000256" key="11">
    <source>
        <dbReference type="ARBA" id="ARBA00022989"/>
    </source>
</evidence>
<evidence type="ECO:0000256" key="21">
    <source>
        <dbReference type="SAM" id="Phobius"/>
    </source>
</evidence>
<evidence type="ECO:0000256" key="1">
    <source>
        <dbReference type="ARBA" id="ARBA00001936"/>
    </source>
</evidence>
<evidence type="ECO:0000256" key="14">
    <source>
        <dbReference type="ARBA" id="ARBA00023180"/>
    </source>
</evidence>
<dbReference type="PANTHER" id="PTHR46420:SF1">
    <property type="entry name" value="BETA-1,4-GLUCURONYLTRANSFERASE 1"/>
    <property type="match status" value="1"/>
</dbReference>
<comment type="caution">
    <text evidence="22">The sequence shown here is derived from an EMBL/GenBank/DDBJ whole genome shotgun (WGS) entry which is preliminary data.</text>
</comment>
<comment type="subcellular location">
    <subcellularLocation>
        <location evidence="2">Golgi apparatus membrane</location>
        <topology evidence="2">Single-pass type II membrane protein</topology>
    </subcellularLocation>
</comment>
<keyword evidence="13 21" id="KW-0472">Membrane</keyword>
<dbReference type="InterPro" id="IPR043189">
    <property type="entry name" value="B4GAT1"/>
</dbReference>
<evidence type="ECO:0000256" key="17">
    <source>
        <dbReference type="ARBA" id="ARBA00032175"/>
    </source>
</evidence>
<evidence type="ECO:0000256" key="9">
    <source>
        <dbReference type="ARBA" id="ARBA00022723"/>
    </source>
</evidence>
<keyword evidence="23" id="KW-1185">Reference proteome</keyword>
<evidence type="ECO:0000256" key="10">
    <source>
        <dbReference type="ARBA" id="ARBA00022968"/>
    </source>
</evidence>
<dbReference type="OrthoDB" id="9974378at2759"/>
<dbReference type="AlphaFoldDB" id="A0A8S1BY68"/>
<evidence type="ECO:0000256" key="12">
    <source>
        <dbReference type="ARBA" id="ARBA00023034"/>
    </source>
</evidence>
<evidence type="ECO:0000256" key="2">
    <source>
        <dbReference type="ARBA" id="ARBA00004323"/>
    </source>
</evidence>
<keyword evidence="11 21" id="KW-1133">Transmembrane helix</keyword>
<evidence type="ECO:0000313" key="23">
    <source>
        <dbReference type="Proteomes" id="UP000494165"/>
    </source>
</evidence>
<organism evidence="22 23">
    <name type="scientific">Cloeon dipterum</name>
    <dbReference type="NCBI Taxonomy" id="197152"/>
    <lineage>
        <taxon>Eukaryota</taxon>
        <taxon>Metazoa</taxon>
        <taxon>Ecdysozoa</taxon>
        <taxon>Arthropoda</taxon>
        <taxon>Hexapoda</taxon>
        <taxon>Insecta</taxon>
        <taxon>Pterygota</taxon>
        <taxon>Palaeoptera</taxon>
        <taxon>Ephemeroptera</taxon>
        <taxon>Pisciforma</taxon>
        <taxon>Baetidae</taxon>
        <taxon>Cloeon</taxon>
    </lineage>
</organism>
<evidence type="ECO:0000256" key="20">
    <source>
        <dbReference type="ARBA" id="ARBA00047852"/>
    </source>
</evidence>
<keyword evidence="8 21" id="KW-0812">Transmembrane</keyword>
<evidence type="ECO:0000256" key="16">
    <source>
        <dbReference type="ARBA" id="ARBA00030723"/>
    </source>
</evidence>
<keyword evidence="12" id="KW-0333">Golgi apparatus</keyword>
<evidence type="ECO:0000313" key="22">
    <source>
        <dbReference type="EMBL" id="CAB3360620.1"/>
    </source>
</evidence>
<keyword evidence="14" id="KW-0325">Glycoprotein</keyword>
<evidence type="ECO:0000256" key="19">
    <source>
        <dbReference type="ARBA" id="ARBA00033291"/>
    </source>
</evidence>
<protein>
    <recommendedName>
        <fullName evidence="5">Beta-1,4-glucuronyltransferase 1</fullName>
    </recommendedName>
    <alternativeName>
        <fullName evidence="16">I-beta-1,3-N-acetylglucosaminyltransferase</fullName>
    </alternativeName>
    <alternativeName>
        <fullName evidence="19">N-acetyllactosaminide beta-1,3-N-acetylglucosaminyltransferase</fullName>
    </alternativeName>
    <alternativeName>
        <fullName evidence="17">Poly-N-acetyllactosamine extension enzyme</fullName>
    </alternativeName>
    <alternativeName>
        <fullName evidence="18">UDP-GlcNAc:betaGal beta-1,3-N-acetylglucosaminyltransferase 1</fullName>
    </alternativeName>
</protein>
<comment type="pathway">
    <text evidence="3">Protein modification; protein glycosylation.</text>
</comment>
<evidence type="ECO:0000256" key="8">
    <source>
        <dbReference type="ARBA" id="ARBA00022692"/>
    </source>
</evidence>
<dbReference type="GO" id="GO:0046872">
    <property type="term" value="F:metal ion binding"/>
    <property type="evidence" value="ECO:0007669"/>
    <property type="project" value="UniProtKB-KW"/>
</dbReference>
<dbReference type="EMBL" id="CADEPI010000003">
    <property type="protein sequence ID" value="CAB3360620.1"/>
    <property type="molecule type" value="Genomic_DNA"/>
</dbReference>
<evidence type="ECO:0000256" key="18">
    <source>
        <dbReference type="ARBA" id="ARBA00032181"/>
    </source>
</evidence>
<evidence type="ECO:0000256" key="5">
    <source>
        <dbReference type="ARBA" id="ARBA00017962"/>
    </source>
</evidence>
<evidence type="ECO:0000256" key="13">
    <source>
        <dbReference type="ARBA" id="ARBA00023136"/>
    </source>
</evidence>
<keyword evidence="9" id="KW-0479">Metal-binding</keyword>
<evidence type="ECO:0000256" key="7">
    <source>
        <dbReference type="ARBA" id="ARBA00022679"/>
    </source>
</evidence>
<dbReference type="Pfam" id="PF13896">
    <property type="entry name" value="Glyco_transf_49"/>
    <property type="match status" value="1"/>
</dbReference>
<keyword evidence="6" id="KW-0328">Glycosyltransferase</keyword>
<keyword evidence="15" id="KW-0464">Manganese</keyword>
<name>A0A8S1BY68_9INSE</name>
<keyword evidence="10" id="KW-0735">Signal-anchor</keyword>
<sequence length="444" mass="50355">MRRGIFTVSNPKPVQVKGMLKNNQNFPRRRKATYFFAFLFSMAYLCLLIFAPSLRMGFKKSAAAPSLEQERERAQRLLLSGRHDASGRYRILSFVFQGTRWAALSMNASSVCVATQICMDQLDSVPPFVDSAPGAVSVALFVPRDQLVSALVMLQFLRLCSRNFREKASVHFIVPHGQSFLDQNVVETAGPLNLDCRHSAGEVLEAITAGRRLKLAAKEARPPAGMLRNVGLEHCHNEWRASIDPHMLFPETLGAAALADFLATRDQQAEKSAFVLPEYVLVRGEMPKNRAELLSHFLDGKVRPKGDNEEAYAASLLQRWQRHGTASSSRVQVAFKLLKFNFAFQPAFVTKLGSPRFDERYSQDAMAKFSQVYEMLMQDYQFYVLDNAYLCGYRDEISTTPLSSDLHIFHESHLSELISRYERDPLALLKHDHMRHGNLREKYV</sequence>
<evidence type="ECO:0000256" key="6">
    <source>
        <dbReference type="ARBA" id="ARBA00022676"/>
    </source>
</evidence>
<dbReference type="GO" id="GO:0035269">
    <property type="term" value="P:protein O-linked glycosylation via mannose"/>
    <property type="evidence" value="ECO:0007669"/>
    <property type="project" value="TreeGrafter"/>
</dbReference>
<evidence type="ECO:0000256" key="3">
    <source>
        <dbReference type="ARBA" id="ARBA00004922"/>
    </source>
</evidence>
<gene>
    <name evidence="22" type="ORF">CLODIP_2_CD08724</name>
</gene>
<accession>A0A8S1BY68</accession>
<proteinExistence type="inferred from homology"/>